<evidence type="ECO:0000313" key="5">
    <source>
        <dbReference type="EMBL" id="OAQ40442.1"/>
    </source>
</evidence>
<dbReference type="RefSeq" id="WP_068821680.1">
    <property type="nucleotide sequence ID" value="NZ_LWHJ01000022.1"/>
</dbReference>
<feature type="domain" description="Glycosyl hydrolase family 13 catalytic" evidence="4">
    <location>
        <begin position="18"/>
        <end position="424"/>
    </location>
</feature>
<dbReference type="Gene3D" id="2.60.40.1180">
    <property type="entry name" value="Golgi alpha-mannosidase II"/>
    <property type="match status" value="1"/>
</dbReference>
<dbReference type="GO" id="GO:0004556">
    <property type="term" value="F:alpha-amylase activity"/>
    <property type="evidence" value="ECO:0007669"/>
    <property type="project" value="TreeGrafter"/>
</dbReference>
<comment type="caution">
    <text evidence="5">The sequence shown here is derived from an EMBL/GenBank/DDBJ whole genome shotgun (WGS) entry which is preliminary data.</text>
</comment>
<evidence type="ECO:0000256" key="2">
    <source>
        <dbReference type="ARBA" id="ARBA00022801"/>
    </source>
</evidence>
<dbReference type="Gene3D" id="3.20.20.80">
    <property type="entry name" value="Glycosidases"/>
    <property type="match status" value="1"/>
</dbReference>
<dbReference type="FunFam" id="3.20.20.80:FF:000064">
    <property type="entry name" value="Oligo-1,6-glucosidase"/>
    <property type="match status" value="2"/>
</dbReference>
<sequence length="557" mass="65198">MMSNNSESTWWKEAVIYQIYPRSFKDSNGDGIGDLQGIISKLDYIKSLGVDAVWLNPIFTSPNDDNGYDISDYRSIMTDFGTMSDFDELLKQMHQKELKLILDLVPNHSSDEHFWFQESRKSRDNPYRDYYHWWPAENGKPNERFSFFDVNRDAWRYDEKTDAYYLHYFSIKQPDLNWENPKLRQEMYDVLSFWFDKGVDGFRMDVVPFISKDVSFPPIPARFNGSFGDYYANGPFLHDYLKEMNREVLSKYNGVSIAEGVGVNTEDVHLFVNPDRKELDMLYHFDGMGIGFTPDGFKEPHPDGYSLLEFKQVYTKWDKAFEKGWGTIYLGNHDQPRMLTRWGNDAPEFRDLSAKMLHTFLLTMRATPFIFHGDEIGMANIKFDDITDYRDIESINMHHYLSSNGGDLQRFMSAQKITARDNGRTPFQWDDSQNAGFTDGEPWLKVNPNHKEVNVKYQENDKDSILSYFKSLIALRKNNKTLIYGEYQLLDATNKSVYAYSRNDENGTFLVLLNFTSVDAKFDTDYDLNNSELILSNYLYMDMGAILKPYQACIYKF</sequence>
<gene>
    <name evidence="5" type="ORF">A5893_05700</name>
</gene>
<organism evidence="5 6">
    <name type="scientific">Pedobacter psychrophilus</name>
    <dbReference type="NCBI Taxonomy" id="1826909"/>
    <lineage>
        <taxon>Bacteria</taxon>
        <taxon>Pseudomonadati</taxon>
        <taxon>Bacteroidota</taxon>
        <taxon>Sphingobacteriia</taxon>
        <taxon>Sphingobacteriales</taxon>
        <taxon>Sphingobacteriaceae</taxon>
        <taxon>Pedobacter</taxon>
    </lineage>
</organism>
<keyword evidence="2" id="KW-0378">Hydrolase</keyword>
<reference evidence="5 6" key="1">
    <citation type="submission" date="2016-04" db="EMBL/GenBank/DDBJ databases">
        <authorList>
            <person name="Evans L.H."/>
            <person name="Alamgir A."/>
            <person name="Owens N."/>
            <person name="Weber N.D."/>
            <person name="Virtaneva K."/>
            <person name="Barbian K."/>
            <person name="Babar A."/>
            <person name="Rosenke K."/>
        </authorList>
    </citation>
    <scope>NUCLEOTIDE SEQUENCE [LARGE SCALE GENOMIC DNA]</scope>
    <source>
        <strain evidence="5 6">CCM 8644</strain>
    </source>
</reference>
<proteinExistence type="inferred from homology"/>
<keyword evidence="3" id="KW-0326">Glycosidase</keyword>
<reference evidence="5 6" key="2">
    <citation type="submission" date="2016-06" db="EMBL/GenBank/DDBJ databases">
        <title>Pedobacter psychrophilus sp. nov., isolated from Antarctic fragmentary rock.</title>
        <authorList>
            <person name="Svec P."/>
        </authorList>
    </citation>
    <scope>NUCLEOTIDE SEQUENCE [LARGE SCALE GENOMIC DNA]</scope>
    <source>
        <strain evidence="5 6">CCM 8644</strain>
    </source>
</reference>
<dbReference type="CDD" id="cd11333">
    <property type="entry name" value="AmyAc_SI_OligoGlu_DGase"/>
    <property type="match status" value="1"/>
</dbReference>
<evidence type="ECO:0000256" key="3">
    <source>
        <dbReference type="ARBA" id="ARBA00023295"/>
    </source>
</evidence>
<dbReference type="SUPFAM" id="SSF51011">
    <property type="entry name" value="Glycosyl hydrolase domain"/>
    <property type="match status" value="1"/>
</dbReference>
<comment type="similarity">
    <text evidence="1">Belongs to the glycosyl hydrolase 13 family.</text>
</comment>
<dbReference type="InterPro" id="IPR045857">
    <property type="entry name" value="O16G_dom_2"/>
</dbReference>
<name>A0A179DI18_9SPHI</name>
<dbReference type="InterPro" id="IPR006047">
    <property type="entry name" value="GH13_cat_dom"/>
</dbReference>
<dbReference type="SMART" id="SM00642">
    <property type="entry name" value="Aamy"/>
    <property type="match status" value="1"/>
</dbReference>
<dbReference type="Pfam" id="PF00128">
    <property type="entry name" value="Alpha-amylase"/>
    <property type="match status" value="1"/>
</dbReference>
<dbReference type="Proteomes" id="UP000078459">
    <property type="component" value="Unassembled WGS sequence"/>
</dbReference>
<dbReference type="PANTHER" id="PTHR10357">
    <property type="entry name" value="ALPHA-AMYLASE FAMILY MEMBER"/>
    <property type="match status" value="1"/>
</dbReference>
<dbReference type="STRING" id="1826909.A5893_05700"/>
<dbReference type="PANTHER" id="PTHR10357:SF184">
    <property type="entry name" value="OLIGO-1,6-GLUCOSIDASE 1"/>
    <property type="match status" value="1"/>
</dbReference>
<dbReference type="SUPFAM" id="SSF51445">
    <property type="entry name" value="(Trans)glycosidases"/>
    <property type="match status" value="1"/>
</dbReference>
<keyword evidence="6" id="KW-1185">Reference proteome</keyword>
<evidence type="ECO:0000256" key="1">
    <source>
        <dbReference type="ARBA" id="ARBA00008061"/>
    </source>
</evidence>
<dbReference type="Gene3D" id="3.90.400.10">
    <property type="entry name" value="Oligo-1,6-glucosidase, Domain 2"/>
    <property type="match status" value="1"/>
</dbReference>
<dbReference type="GO" id="GO:0009313">
    <property type="term" value="P:oligosaccharide catabolic process"/>
    <property type="evidence" value="ECO:0007669"/>
    <property type="project" value="TreeGrafter"/>
</dbReference>
<dbReference type="EMBL" id="LWHJ01000022">
    <property type="protein sequence ID" value="OAQ40442.1"/>
    <property type="molecule type" value="Genomic_DNA"/>
</dbReference>
<evidence type="ECO:0000313" key="6">
    <source>
        <dbReference type="Proteomes" id="UP000078459"/>
    </source>
</evidence>
<accession>A0A179DI18</accession>
<dbReference type="AlphaFoldDB" id="A0A179DI18"/>
<evidence type="ECO:0000259" key="4">
    <source>
        <dbReference type="SMART" id="SM00642"/>
    </source>
</evidence>
<protein>
    <submittedName>
        <fullName evidence="5">Oligo-1,6-glucosidase</fullName>
    </submittedName>
</protein>
<dbReference type="InterPro" id="IPR013780">
    <property type="entry name" value="Glyco_hydro_b"/>
</dbReference>
<dbReference type="InterPro" id="IPR017853">
    <property type="entry name" value="GH"/>
</dbReference>